<evidence type="ECO:0000313" key="2">
    <source>
        <dbReference type="Proteomes" id="UP000197528"/>
    </source>
</evidence>
<gene>
    <name evidence="1" type="ORF">CBI31_04360</name>
</gene>
<dbReference type="GO" id="GO:0015035">
    <property type="term" value="F:protein-disulfide reductase activity"/>
    <property type="evidence" value="ECO:0007669"/>
    <property type="project" value="InterPro"/>
</dbReference>
<dbReference type="Proteomes" id="UP000197528">
    <property type="component" value="Unassembled WGS sequence"/>
</dbReference>
<comment type="caution">
    <text evidence="1">The sequence shown here is derived from an EMBL/GenBank/DDBJ whole genome shotgun (WGS) entry which is preliminary data.</text>
</comment>
<accession>A0A254PSR4</accession>
<dbReference type="InterPro" id="IPR007263">
    <property type="entry name" value="DCC1-like"/>
</dbReference>
<keyword evidence="2" id="KW-1185">Reference proteome</keyword>
<evidence type="ECO:0000313" key="1">
    <source>
        <dbReference type="EMBL" id="OWS69585.1"/>
    </source>
</evidence>
<organism evidence="1 2">
    <name type="scientific">Polynucleobacter campilacus</name>
    <dbReference type="NCBI Taxonomy" id="1743163"/>
    <lineage>
        <taxon>Bacteria</taxon>
        <taxon>Pseudomonadati</taxon>
        <taxon>Pseudomonadota</taxon>
        <taxon>Betaproteobacteria</taxon>
        <taxon>Burkholderiales</taxon>
        <taxon>Burkholderiaceae</taxon>
        <taxon>Polynucleobacter</taxon>
    </lineage>
</organism>
<dbReference type="OrthoDB" id="5294764at2"/>
<dbReference type="EMBL" id="NGUP01000003">
    <property type="protein sequence ID" value="OWS69585.1"/>
    <property type="molecule type" value="Genomic_DNA"/>
</dbReference>
<name>A0A254PSR4_9BURK</name>
<proteinExistence type="predicted"/>
<dbReference type="AlphaFoldDB" id="A0A254PSR4"/>
<reference evidence="1 2" key="1">
    <citation type="submission" date="2017-05" db="EMBL/GenBank/DDBJ databases">
        <title>Genome of Polynucleobacter sp. MWH-Feld-100.</title>
        <authorList>
            <person name="Hahn M.W."/>
        </authorList>
    </citation>
    <scope>NUCLEOTIDE SEQUENCE [LARGE SCALE GENOMIC DNA]</scope>
    <source>
        <strain evidence="1 2">MWH-Feld-100</strain>
    </source>
</reference>
<dbReference type="PANTHER" id="PTHR34290">
    <property type="entry name" value="SI:CH73-390P7.2"/>
    <property type="match status" value="1"/>
</dbReference>
<protein>
    <submittedName>
        <fullName evidence="1">Thiol-disulfide oxidoreductase DCC</fullName>
    </submittedName>
</protein>
<dbReference type="RefSeq" id="WP_088525198.1">
    <property type="nucleotide sequence ID" value="NZ_NGUP01000003.1"/>
</dbReference>
<dbReference type="InterPro" id="IPR044691">
    <property type="entry name" value="DCC1_Trx"/>
</dbReference>
<dbReference type="PANTHER" id="PTHR34290:SF2">
    <property type="entry name" value="OS04G0668800 PROTEIN"/>
    <property type="match status" value="1"/>
</dbReference>
<dbReference type="Pfam" id="PF04134">
    <property type="entry name" value="DCC1-like"/>
    <property type="match status" value="1"/>
</dbReference>
<sequence length="136" mass="14969">MDALEKLTLFYDAACPLCQAEILFLSRRNQAGLLDFIDVNSERFDSANIGISCDQALAAMYGQYASGGLIEGVAVFPEAYRRANLPFLAWIFSRKSLQGTLQVGYRFFAKNRHAISRLFGPTALYLVKATSSKGAS</sequence>